<feature type="signal peptide" evidence="11">
    <location>
        <begin position="1"/>
        <end position="25"/>
    </location>
</feature>
<dbReference type="SUPFAM" id="SSF46689">
    <property type="entry name" value="Homeodomain-like"/>
    <property type="match status" value="1"/>
</dbReference>
<dbReference type="InterPro" id="IPR003594">
    <property type="entry name" value="HATPase_dom"/>
</dbReference>
<feature type="domain" description="Histidine kinase" evidence="13">
    <location>
        <begin position="842"/>
        <end position="1057"/>
    </location>
</feature>
<dbReference type="Gene3D" id="3.40.50.2300">
    <property type="match status" value="1"/>
</dbReference>
<comment type="catalytic activity">
    <reaction evidence="1">
        <text>ATP + protein L-histidine = ADP + protein N-phospho-L-histidine.</text>
        <dbReference type="EC" id="2.7.13.3"/>
    </reaction>
</comment>
<feature type="coiled-coil region" evidence="9">
    <location>
        <begin position="811"/>
        <end position="838"/>
    </location>
</feature>
<dbReference type="Pfam" id="PF00072">
    <property type="entry name" value="Response_reg"/>
    <property type="match status" value="1"/>
</dbReference>
<evidence type="ECO:0000256" key="11">
    <source>
        <dbReference type="SAM" id="SignalP"/>
    </source>
</evidence>
<dbReference type="InterPro" id="IPR001789">
    <property type="entry name" value="Sig_transdc_resp-reg_receiver"/>
</dbReference>
<evidence type="ECO:0000256" key="4">
    <source>
        <dbReference type="ARBA" id="ARBA00022679"/>
    </source>
</evidence>
<dbReference type="PROSITE" id="PS01124">
    <property type="entry name" value="HTH_ARAC_FAMILY_2"/>
    <property type="match status" value="1"/>
</dbReference>
<dbReference type="InterPro" id="IPR036097">
    <property type="entry name" value="HisK_dim/P_sf"/>
</dbReference>
<evidence type="ECO:0000256" key="6">
    <source>
        <dbReference type="ARBA" id="ARBA00023015"/>
    </source>
</evidence>
<feature type="domain" description="Response regulatory" evidence="14">
    <location>
        <begin position="1109"/>
        <end position="1224"/>
    </location>
</feature>
<dbReference type="Gene3D" id="3.30.565.10">
    <property type="entry name" value="Histidine kinase-like ATPase, C-terminal domain"/>
    <property type="match status" value="1"/>
</dbReference>
<dbReference type="Pfam" id="PF02518">
    <property type="entry name" value="HATPase_c"/>
    <property type="match status" value="1"/>
</dbReference>
<dbReference type="SUPFAM" id="SSF63829">
    <property type="entry name" value="Calcium-dependent phosphotriesterase"/>
    <property type="match status" value="3"/>
</dbReference>
<keyword evidence="10" id="KW-0472">Membrane</keyword>
<dbReference type="InterPro" id="IPR015943">
    <property type="entry name" value="WD40/YVTN_repeat-like_dom_sf"/>
</dbReference>
<dbReference type="InterPro" id="IPR011123">
    <property type="entry name" value="Y_Y_Y"/>
</dbReference>
<gene>
    <name evidence="15" type="ORF">SAMN05192573_113145</name>
</gene>
<dbReference type="CDD" id="cd00075">
    <property type="entry name" value="HATPase"/>
    <property type="match status" value="1"/>
</dbReference>
<reference evidence="16" key="1">
    <citation type="submission" date="2016-10" db="EMBL/GenBank/DDBJ databases">
        <authorList>
            <person name="Varghese N."/>
            <person name="Submissions S."/>
        </authorList>
    </citation>
    <scope>NUCLEOTIDE SEQUENCE [LARGE SCALE GENOMIC DNA]</scope>
    <source>
        <strain evidence="16">Gh-67</strain>
    </source>
</reference>
<keyword evidence="5 15" id="KW-0418">Kinase</keyword>
<dbReference type="SMART" id="SM00388">
    <property type="entry name" value="HisKA"/>
    <property type="match status" value="1"/>
</dbReference>
<dbReference type="GO" id="GO:0003700">
    <property type="term" value="F:DNA-binding transcription factor activity"/>
    <property type="evidence" value="ECO:0007669"/>
    <property type="project" value="InterPro"/>
</dbReference>
<dbReference type="EC" id="2.7.13.3" evidence="2"/>
<evidence type="ECO:0000256" key="8">
    <source>
        <dbReference type="PROSITE-ProRule" id="PRU00169"/>
    </source>
</evidence>
<evidence type="ECO:0000259" key="14">
    <source>
        <dbReference type="PROSITE" id="PS50110"/>
    </source>
</evidence>
<dbReference type="GO" id="GO:0000155">
    <property type="term" value="F:phosphorelay sensor kinase activity"/>
    <property type="evidence" value="ECO:0007669"/>
    <property type="project" value="InterPro"/>
</dbReference>
<protein>
    <recommendedName>
        <fullName evidence="2">histidine kinase</fullName>
        <ecNumber evidence="2">2.7.13.3</ecNumber>
    </recommendedName>
</protein>
<dbReference type="CDD" id="cd00082">
    <property type="entry name" value="HisKA"/>
    <property type="match status" value="1"/>
</dbReference>
<dbReference type="InterPro" id="IPR011006">
    <property type="entry name" value="CheY-like_superfamily"/>
</dbReference>
<dbReference type="SUPFAM" id="SSF55874">
    <property type="entry name" value="ATPase domain of HSP90 chaperone/DNA topoisomerase II/histidine kinase"/>
    <property type="match status" value="1"/>
</dbReference>
<dbReference type="CDD" id="cd17574">
    <property type="entry name" value="REC_OmpR"/>
    <property type="match status" value="1"/>
</dbReference>
<feature type="chain" id="PRO_5011632326" description="histidine kinase" evidence="11">
    <location>
        <begin position="26"/>
        <end position="1368"/>
    </location>
</feature>
<evidence type="ECO:0000259" key="12">
    <source>
        <dbReference type="PROSITE" id="PS01124"/>
    </source>
</evidence>
<dbReference type="Gene3D" id="2.60.40.10">
    <property type="entry name" value="Immunoglobulins"/>
    <property type="match status" value="1"/>
</dbReference>
<dbReference type="InterPro" id="IPR004358">
    <property type="entry name" value="Sig_transdc_His_kin-like_C"/>
</dbReference>
<name>A0A1G8G2L4_9SPHI</name>
<dbReference type="SMART" id="SM00342">
    <property type="entry name" value="HTH_ARAC"/>
    <property type="match status" value="1"/>
</dbReference>
<dbReference type="Gene3D" id="1.10.287.130">
    <property type="match status" value="1"/>
</dbReference>
<organism evidence="15 16">
    <name type="scientific">Mucilaginibacter gossypii</name>
    <dbReference type="NCBI Taxonomy" id="551996"/>
    <lineage>
        <taxon>Bacteria</taxon>
        <taxon>Pseudomonadati</taxon>
        <taxon>Bacteroidota</taxon>
        <taxon>Sphingobacteriia</taxon>
        <taxon>Sphingobacteriales</taxon>
        <taxon>Sphingobacteriaceae</taxon>
        <taxon>Mucilaginibacter</taxon>
    </lineage>
</organism>
<keyword evidence="16" id="KW-1185">Reference proteome</keyword>
<dbReference type="SUPFAM" id="SSF47384">
    <property type="entry name" value="Homodimeric domain of signal transducing histidine kinase"/>
    <property type="match status" value="1"/>
</dbReference>
<dbReference type="PANTHER" id="PTHR43547">
    <property type="entry name" value="TWO-COMPONENT HISTIDINE KINASE"/>
    <property type="match status" value="1"/>
</dbReference>
<keyword evidence="7" id="KW-0804">Transcription</keyword>
<keyword evidence="4" id="KW-0808">Transferase</keyword>
<evidence type="ECO:0000256" key="1">
    <source>
        <dbReference type="ARBA" id="ARBA00000085"/>
    </source>
</evidence>
<dbReference type="Pfam" id="PF00512">
    <property type="entry name" value="HisKA"/>
    <property type="match status" value="1"/>
</dbReference>
<dbReference type="Pfam" id="PF12833">
    <property type="entry name" value="HTH_18"/>
    <property type="match status" value="1"/>
</dbReference>
<evidence type="ECO:0000256" key="2">
    <source>
        <dbReference type="ARBA" id="ARBA00012438"/>
    </source>
</evidence>
<dbReference type="Pfam" id="PF07495">
    <property type="entry name" value="Y_Y_Y"/>
    <property type="match status" value="1"/>
</dbReference>
<accession>A0A1G8G2L4</accession>
<evidence type="ECO:0000313" key="16">
    <source>
        <dbReference type="Proteomes" id="UP000199705"/>
    </source>
</evidence>
<dbReference type="InterPro" id="IPR003661">
    <property type="entry name" value="HisK_dim/P_dom"/>
</dbReference>
<keyword evidence="10" id="KW-1133">Transmembrane helix</keyword>
<dbReference type="PROSITE" id="PS50109">
    <property type="entry name" value="HIS_KIN"/>
    <property type="match status" value="1"/>
</dbReference>
<evidence type="ECO:0000256" key="5">
    <source>
        <dbReference type="ARBA" id="ARBA00022777"/>
    </source>
</evidence>
<dbReference type="FunFam" id="3.30.565.10:FF:000006">
    <property type="entry name" value="Sensor histidine kinase WalK"/>
    <property type="match status" value="1"/>
</dbReference>
<dbReference type="FunFam" id="2.60.40.10:FF:000791">
    <property type="entry name" value="Two-component system sensor histidine kinase/response regulator"/>
    <property type="match status" value="1"/>
</dbReference>
<dbReference type="InterPro" id="IPR013783">
    <property type="entry name" value="Ig-like_fold"/>
</dbReference>
<evidence type="ECO:0000313" key="15">
    <source>
        <dbReference type="EMBL" id="SDH88587.1"/>
    </source>
</evidence>
<sequence length="1368" mass="153368">MRPFKAAARWCCVIILGTLILNSNAAALALPNIQRLGLKDGLSNSEVRCIFQDHSGYMWFGTYDGLNRFDGYDFRIYRNQPEKQHSIIHNFINCIAEDAANNLWVGTRQGISILNPVTEEFSPAYAILGGKETPVTSFVRDIKTDRSGRIFIATLSNGLIVIDKGKRTGHVIPYYDNGKAVQSYNVSALYVGPGDQIFALISGAGLFTYDAVHGTLKLLNTSVTGATCIYPEGNGLWVGTTQGLHHYDFKTGQYDRLFDEFNGPFKSGRITSLQVMPDSTLWVSTDGGGIQIMDKGRDKITYLPAGSDEHSLSSDAVYALFLDREGRKWIGTLRGGVNVIDEVKERFINIRHNDLNANSLISNFVKSLYEAPDGRLWIGTDGGGLSIWDRQAHRFTNFRHDASHPGTLSSNFVTSIAGDREGRIWVATYGGGINLYQPGSNTFTIFRGVDRQGAASRVVFWCLYLDHAGNLWASGLQDGLFLYDKHNNQFRLYDAALTNILSMGEDHFGNLWAGNFEGVYKIDQKSNSRKFYPVGKAVRSMQKAGNGDMWLGTEAGLLYFSTSKEKIIHHYTTSNGLSNNTVLAILEDAQKRLWLSTYNGLCRFDPKAVSFTNFFESDGLASNEFNFNAGLRLNNGQLAFGGINGVTIFHPQAILPLHDIPNIVITDIKINNKPISTYPDYVKTDAGNVIRSLEVPYDQASIAVSFAAIEFTAQDRIGYRYMLQGWDRGWIYAGRQRNALYTRLEPGTYTLKINCTNAEGQWISREIHLHIIILPPWYRTVWAYLIYAMLLAAVVYWYLRYRFRETRLKYEVQLANAAAAHQRDLQEKERELNDRRVEFFTGVSHEFRTPLSLIINPLRDLLAKIGPENRAELNIVYRNSRRLLSLVDQLLLFRKADSGAGILQIAPMDITLVCREVFLCFVQQARLSGISFELNVPEEPVLIYGDREKIEIILFNLISNAIKYTPAGKAVCVGLQSGPDEVVINVIDNGPGISLEAGKHIFEKFYRSNTHGQAAKGGFGIGLFLARQFTIDHGGSLTFESGPGKGSDFCLTLLKGKAHYSPDVAAAADAADLSPLLREMVEDQPAIAEASQINDIDFEADKIFTDKQRILVIDDDSEIRAYICSILESRYRVYEADNGLTGLQKAKEKQPDLIICDVMMPGLNGIELCSTIKQDQQLSYIPMILLTASSSAENKIKGLESGADDYISKPFDKDVLVARIANLLQNRSNLQSYFYNTITLKSVNVTISDEYKNFLEKCIEIVEQHITDENFNIKILASEIGMSHSNLYRKIKSLSGHTVNSFIRYIRLRKAAELLIQSDMNVNEVAIETGFNSIKYFRDQFFKLFGANPSDFLKQKRPVFKKNKNTIN</sequence>
<keyword evidence="10" id="KW-0812">Transmembrane</keyword>
<dbReference type="PANTHER" id="PTHR43547:SF2">
    <property type="entry name" value="HYBRID SIGNAL TRANSDUCTION HISTIDINE KINASE C"/>
    <property type="match status" value="1"/>
</dbReference>
<dbReference type="InterPro" id="IPR005467">
    <property type="entry name" value="His_kinase_dom"/>
</dbReference>
<dbReference type="Gene3D" id="2.130.10.10">
    <property type="entry name" value="YVTN repeat-like/Quinoprotein amine dehydrogenase"/>
    <property type="match status" value="2"/>
</dbReference>
<evidence type="ECO:0000256" key="7">
    <source>
        <dbReference type="ARBA" id="ARBA00023163"/>
    </source>
</evidence>
<evidence type="ECO:0000259" key="13">
    <source>
        <dbReference type="PROSITE" id="PS50109"/>
    </source>
</evidence>
<dbReference type="SMART" id="SM00387">
    <property type="entry name" value="HATPase_c"/>
    <property type="match status" value="1"/>
</dbReference>
<dbReference type="RefSeq" id="WP_091172258.1">
    <property type="nucleotide sequence ID" value="NZ_FNCG01000013.1"/>
</dbReference>
<dbReference type="InterPro" id="IPR036890">
    <property type="entry name" value="HATPase_C_sf"/>
</dbReference>
<evidence type="ECO:0000256" key="10">
    <source>
        <dbReference type="SAM" id="Phobius"/>
    </source>
</evidence>
<dbReference type="EMBL" id="FNCG01000013">
    <property type="protein sequence ID" value="SDH88587.1"/>
    <property type="molecule type" value="Genomic_DNA"/>
</dbReference>
<dbReference type="InterPro" id="IPR009057">
    <property type="entry name" value="Homeodomain-like_sf"/>
</dbReference>
<proteinExistence type="predicted"/>
<dbReference type="GO" id="GO:0043565">
    <property type="term" value="F:sequence-specific DNA binding"/>
    <property type="evidence" value="ECO:0007669"/>
    <property type="project" value="InterPro"/>
</dbReference>
<feature type="modified residue" description="4-aspartylphosphate" evidence="8">
    <location>
        <position position="1157"/>
    </location>
</feature>
<dbReference type="Gene3D" id="1.10.10.60">
    <property type="entry name" value="Homeodomain-like"/>
    <property type="match status" value="1"/>
</dbReference>
<dbReference type="STRING" id="551996.SAMN05192573_113145"/>
<keyword evidence="6" id="KW-0805">Transcription regulation</keyword>
<dbReference type="PROSITE" id="PS50110">
    <property type="entry name" value="RESPONSE_REGULATORY"/>
    <property type="match status" value="1"/>
</dbReference>
<keyword evidence="3 8" id="KW-0597">Phosphoprotein</keyword>
<dbReference type="Proteomes" id="UP000199705">
    <property type="component" value="Unassembled WGS sequence"/>
</dbReference>
<keyword evidence="11" id="KW-0732">Signal</keyword>
<feature type="domain" description="HTH araC/xylS-type" evidence="12">
    <location>
        <begin position="1256"/>
        <end position="1355"/>
    </location>
</feature>
<evidence type="ECO:0000256" key="3">
    <source>
        <dbReference type="ARBA" id="ARBA00022553"/>
    </source>
</evidence>
<feature type="transmembrane region" description="Helical" evidence="10">
    <location>
        <begin position="781"/>
        <end position="799"/>
    </location>
</feature>
<evidence type="ECO:0000256" key="9">
    <source>
        <dbReference type="SAM" id="Coils"/>
    </source>
</evidence>
<dbReference type="InterPro" id="IPR018060">
    <property type="entry name" value="HTH_AraC"/>
</dbReference>
<dbReference type="SMART" id="SM00448">
    <property type="entry name" value="REC"/>
    <property type="match status" value="1"/>
</dbReference>
<dbReference type="Pfam" id="PF07494">
    <property type="entry name" value="Reg_prop"/>
    <property type="match status" value="5"/>
</dbReference>
<dbReference type="SUPFAM" id="SSF52172">
    <property type="entry name" value="CheY-like"/>
    <property type="match status" value="1"/>
</dbReference>
<dbReference type="PRINTS" id="PR00344">
    <property type="entry name" value="BCTRLSENSOR"/>
</dbReference>
<keyword evidence="9" id="KW-0175">Coiled coil</keyword>
<dbReference type="InterPro" id="IPR011110">
    <property type="entry name" value="Reg_prop"/>
</dbReference>